<dbReference type="AlphaFoldDB" id="A0A6J2TQU1"/>
<proteinExistence type="predicted"/>
<dbReference type="InterPro" id="IPR031958">
    <property type="entry name" value="DUF4778"/>
</dbReference>
<dbReference type="RefSeq" id="XP_030378404.1">
    <property type="nucleotide sequence ID" value="XM_030522544.1"/>
</dbReference>
<name>A0A6J2TQU1_DROLE</name>
<sequence>MCIHCCNMRQIPCDPIPYVCSECPVRAIAHGCRLESPRSNGDTCLCRKPHKRWLQINSRLVSNLAERLNCSTKTVHVMLFHLLFTNYLDWVRIVRRRRSFQLSFVKNLEADFECFLDKRGNVTSPLEPFMIGALLLMIQNYVRHVRQLNAKYKWYNNGIDDGKVLELLGPQDVLVKLTKHIPGNEKGLLLQAIDEIKLDTMFGKHQQVRRKPDVCRSISDFYSVTAAERNAKMLPKRSYRDITGKLSRTRCDWRRI</sequence>
<gene>
    <name evidence="2" type="primary">LOC115626989</name>
</gene>
<accession>A0A6J2TQU1</accession>
<keyword evidence="1" id="KW-1185">Reference proteome</keyword>
<dbReference type="Proteomes" id="UP000504634">
    <property type="component" value="Unplaced"/>
</dbReference>
<organism evidence="1 2">
    <name type="scientific">Drosophila lebanonensis</name>
    <name type="common">Fruit fly</name>
    <name type="synonym">Scaptodrosophila lebanonensis</name>
    <dbReference type="NCBI Taxonomy" id="7225"/>
    <lineage>
        <taxon>Eukaryota</taxon>
        <taxon>Metazoa</taxon>
        <taxon>Ecdysozoa</taxon>
        <taxon>Arthropoda</taxon>
        <taxon>Hexapoda</taxon>
        <taxon>Insecta</taxon>
        <taxon>Pterygota</taxon>
        <taxon>Neoptera</taxon>
        <taxon>Endopterygota</taxon>
        <taxon>Diptera</taxon>
        <taxon>Brachycera</taxon>
        <taxon>Muscomorpha</taxon>
        <taxon>Ephydroidea</taxon>
        <taxon>Drosophilidae</taxon>
        <taxon>Scaptodrosophila</taxon>
    </lineage>
</organism>
<dbReference type="GeneID" id="115626989"/>
<dbReference type="Pfam" id="PF16008">
    <property type="entry name" value="DUF4778"/>
    <property type="match status" value="1"/>
</dbReference>
<protein>
    <submittedName>
        <fullName evidence="2">Uncharacterized protein LOC115626989</fullName>
    </submittedName>
</protein>
<reference evidence="2" key="1">
    <citation type="submission" date="2025-08" db="UniProtKB">
        <authorList>
            <consortium name="RefSeq"/>
        </authorList>
    </citation>
    <scope>IDENTIFICATION</scope>
    <source>
        <strain evidence="2">11010-0011.00</strain>
        <tissue evidence="2">Whole body</tissue>
    </source>
</reference>
<evidence type="ECO:0000313" key="1">
    <source>
        <dbReference type="Proteomes" id="UP000504634"/>
    </source>
</evidence>
<evidence type="ECO:0000313" key="2">
    <source>
        <dbReference type="RefSeq" id="XP_030378404.1"/>
    </source>
</evidence>
<dbReference type="OrthoDB" id="7867092at2759"/>